<evidence type="ECO:0000313" key="10">
    <source>
        <dbReference type="EMBL" id="WVZ50084.1"/>
    </source>
</evidence>
<evidence type="ECO:0000256" key="4">
    <source>
        <dbReference type="ARBA" id="ARBA00022475"/>
    </source>
</evidence>
<protein>
    <recommendedName>
        <fullName evidence="8">CASP-like protein</fullName>
    </recommendedName>
</protein>
<evidence type="ECO:0000256" key="3">
    <source>
        <dbReference type="ARBA" id="ARBA00011489"/>
    </source>
</evidence>
<keyword evidence="5 8" id="KW-0812">Transmembrane</keyword>
<evidence type="ECO:0000256" key="7">
    <source>
        <dbReference type="ARBA" id="ARBA00023136"/>
    </source>
</evidence>
<dbReference type="InterPro" id="IPR006459">
    <property type="entry name" value="CASP/CASPL"/>
</dbReference>
<feature type="transmembrane region" description="Helical" evidence="8">
    <location>
        <begin position="64"/>
        <end position="87"/>
    </location>
</feature>
<dbReference type="InterPro" id="IPR044173">
    <property type="entry name" value="CASPL"/>
</dbReference>
<evidence type="ECO:0000256" key="2">
    <source>
        <dbReference type="ARBA" id="ARBA00007651"/>
    </source>
</evidence>
<dbReference type="InterPro" id="IPR006702">
    <property type="entry name" value="CASP_dom"/>
</dbReference>
<dbReference type="Proteomes" id="UP001341281">
    <property type="component" value="Chromosome 01"/>
</dbReference>
<feature type="transmembrane region" description="Helical" evidence="8">
    <location>
        <begin position="99"/>
        <end position="130"/>
    </location>
</feature>
<keyword evidence="11" id="KW-1185">Reference proteome</keyword>
<comment type="subcellular location">
    <subcellularLocation>
        <location evidence="1 8">Cell membrane</location>
        <topology evidence="1 8">Multi-pass membrane protein</topology>
    </subcellularLocation>
</comment>
<dbReference type="AlphaFoldDB" id="A0AAQ3PFV1"/>
<keyword evidence="6 8" id="KW-1133">Transmembrane helix</keyword>
<keyword evidence="4 8" id="KW-1003">Cell membrane</keyword>
<keyword evidence="7 8" id="KW-0472">Membrane</keyword>
<gene>
    <name evidence="10" type="ORF">U9M48_001374</name>
</gene>
<evidence type="ECO:0000256" key="8">
    <source>
        <dbReference type="RuleBase" id="RU361233"/>
    </source>
</evidence>
<comment type="subunit">
    <text evidence="3 8">Homodimer and heterodimers.</text>
</comment>
<evidence type="ECO:0000256" key="5">
    <source>
        <dbReference type="ARBA" id="ARBA00022692"/>
    </source>
</evidence>
<accession>A0AAQ3PFV1</accession>
<organism evidence="10 11">
    <name type="scientific">Paspalum notatum var. saurae</name>
    <dbReference type="NCBI Taxonomy" id="547442"/>
    <lineage>
        <taxon>Eukaryota</taxon>
        <taxon>Viridiplantae</taxon>
        <taxon>Streptophyta</taxon>
        <taxon>Embryophyta</taxon>
        <taxon>Tracheophyta</taxon>
        <taxon>Spermatophyta</taxon>
        <taxon>Magnoliopsida</taxon>
        <taxon>Liliopsida</taxon>
        <taxon>Poales</taxon>
        <taxon>Poaceae</taxon>
        <taxon>PACMAD clade</taxon>
        <taxon>Panicoideae</taxon>
        <taxon>Andropogonodae</taxon>
        <taxon>Paspaleae</taxon>
        <taxon>Paspalinae</taxon>
        <taxon>Paspalum</taxon>
    </lineage>
</organism>
<dbReference type="EMBL" id="CP144745">
    <property type="protein sequence ID" value="WVZ50084.1"/>
    <property type="molecule type" value="Genomic_DNA"/>
</dbReference>
<proteinExistence type="inferred from homology"/>
<name>A0AAQ3PFV1_PASNO</name>
<evidence type="ECO:0000259" key="9">
    <source>
        <dbReference type="Pfam" id="PF04535"/>
    </source>
</evidence>
<feature type="transmembrane region" description="Helical" evidence="8">
    <location>
        <begin position="20"/>
        <end position="40"/>
    </location>
</feature>
<evidence type="ECO:0000256" key="6">
    <source>
        <dbReference type="ARBA" id="ARBA00022989"/>
    </source>
</evidence>
<dbReference type="Pfam" id="PF04535">
    <property type="entry name" value="CASP_dom"/>
    <property type="match status" value="1"/>
</dbReference>
<dbReference type="NCBIfam" id="TIGR01569">
    <property type="entry name" value="A_tha_TIGR01569"/>
    <property type="match status" value="1"/>
</dbReference>
<evidence type="ECO:0000313" key="11">
    <source>
        <dbReference type="Proteomes" id="UP001341281"/>
    </source>
</evidence>
<reference evidence="10 11" key="1">
    <citation type="submission" date="2024-02" db="EMBL/GenBank/DDBJ databases">
        <title>High-quality chromosome-scale genome assembly of Pensacola bahiagrass (Paspalum notatum Flugge var. saurae).</title>
        <authorList>
            <person name="Vega J.M."/>
            <person name="Podio M."/>
            <person name="Orjuela J."/>
            <person name="Siena L.A."/>
            <person name="Pessino S.C."/>
            <person name="Combes M.C."/>
            <person name="Mariac C."/>
            <person name="Albertini E."/>
            <person name="Pupilli F."/>
            <person name="Ortiz J.P.A."/>
            <person name="Leblanc O."/>
        </authorList>
    </citation>
    <scope>NUCLEOTIDE SEQUENCE [LARGE SCALE GENOMIC DNA]</scope>
    <source>
        <strain evidence="10">R1</strain>
        <tissue evidence="10">Leaf</tissue>
    </source>
</reference>
<dbReference type="PANTHER" id="PTHR36488">
    <property type="entry name" value="CASP-LIKE PROTEIN 1U1"/>
    <property type="match status" value="1"/>
</dbReference>
<comment type="similarity">
    <text evidence="2 8">Belongs to the Casparian strip membrane proteins (CASP) family.</text>
</comment>
<feature type="transmembrane region" description="Helical" evidence="8">
    <location>
        <begin position="150"/>
        <end position="169"/>
    </location>
</feature>
<dbReference type="PANTHER" id="PTHR36488:SF6">
    <property type="entry name" value="CASP-LIKE PROTEIN 1U4"/>
    <property type="match status" value="1"/>
</dbReference>
<dbReference type="GO" id="GO:0005886">
    <property type="term" value="C:plasma membrane"/>
    <property type="evidence" value="ECO:0007669"/>
    <property type="project" value="UniProtKB-SubCell"/>
</dbReference>
<evidence type="ECO:0000256" key="1">
    <source>
        <dbReference type="ARBA" id="ARBA00004651"/>
    </source>
</evidence>
<sequence>MSKCEEKKSGGGKWLYPFSLFFRIVGMALAVAAAAFMATASQCTVYADYGARPHTLTYSDFPPFVYLVVAVAIAATLEAVAIFLSVCKKGKGKKKATRVLMPLLGVLVPALLYTAAGAAFAAGWDIYYYWEPSGRRLSVCASAVGGRFCAQVHVAMWLALGAAVAVSLAEWAASRRCHRGGGGGGGACSDSDSDSDCESSCGHGCHCRH</sequence>
<feature type="domain" description="Casparian strip membrane protein" evidence="9">
    <location>
        <begin position="18"/>
        <end position="164"/>
    </location>
</feature>